<feature type="compositionally biased region" description="Basic residues" evidence="1">
    <location>
        <begin position="669"/>
        <end position="679"/>
    </location>
</feature>
<keyword evidence="4" id="KW-1185">Reference proteome</keyword>
<name>D4D982_TRIVH</name>
<feature type="compositionally biased region" description="Polar residues" evidence="1">
    <location>
        <begin position="491"/>
        <end position="517"/>
    </location>
</feature>
<organism evidence="3 4">
    <name type="scientific">Trichophyton verrucosum (strain HKI 0517)</name>
    <dbReference type="NCBI Taxonomy" id="663202"/>
    <lineage>
        <taxon>Eukaryota</taxon>
        <taxon>Fungi</taxon>
        <taxon>Dikarya</taxon>
        <taxon>Ascomycota</taxon>
        <taxon>Pezizomycotina</taxon>
        <taxon>Eurotiomycetes</taxon>
        <taxon>Eurotiomycetidae</taxon>
        <taxon>Onygenales</taxon>
        <taxon>Arthrodermataceae</taxon>
        <taxon>Trichophyton</taxon>
    </lineage>
</organism>
<dbReference type="GO" id="GO:0000147">
    <property type="term" value="P:actin cortical patch assembly"/>
    <property type="evidence" value="ECO:0007669"/>
    <property type="project" value="TreeGrafter"/>
</dbReference>
<feature type="compositionally biased region" description="Polar residues" evidence="1">
    <location>
        <begin position="450"/>
        <end position="464"/>
    </location>
</feature>
<gene>
    <name evidence="3" type="ORF">TRV_03673</name>
</gene>
<evidence type="ECO:0000259" key="2">
    <source>
        <dbReference type="Pfam" id="PF09431"/>
    </source>
</evidence>
<feature type="compositionally biased region" description="Polar residues" evidence="1">
    <location>
        <begin position="474"/>
        <end position="483"/>
    </location>
</feature>
<dbReference type="GO" id="GO:0006897">
    <property type="term" value="P:endocytosis"/>
    <property type="evidence" value="ECO:0007669"/>
    <property type="project" value="TreeGrafter"/>
</dbReference>
<dbReference type="KEGG" id="tve:TRV_03673"/>
<dbReference type="InterPro" id="IPR018556">
    <property type="entry name" value="SPIN90/Ldb17_LRD"/>
</dbReference>
<feature type="region of interest" description="Disordered" evidence="1">
    <location>
        <begin position="447"/>
        <end position="771"/>
    </location>
</feature>
<feature type="compositionally biased region" description="Polar residues" evidence="1">
    <location>
        <begin position="727"/>
        <end position="771"/>
    </location>
</feature>
<reference evidence="4" key="1">
    <citation type="journal article" date="2011" name="Genome Biol.">
        <title>Comparative and functional genomics provide insights into the pathogenicity of dermatophytic fungi.</title>
        <authorList>
            <person name="Burmester A."/>
            <person name="Shelest E."/>
            <person name="Gloeckner G."/>
            <person name="Heddergott C."/>
            <person name="Schindler S."/>
            <person name="Staib P."/>
            <person name="Heidel A."/>
            <person name="Felder M."/>
            <person name="Petzold A."/>
            <person name="Szafranski K."/>
            <person name="Feuermann M."/>
            <person name="Pedruzzi I."/>
            <person name="Priebe S."/>
            <person name="Groth M."/>
            <person name="Winkler R."/>
            <person name="Li W."/>
            <person name="Kniemeyer O."/>
            <person name="Schroeckh V."/>
            <person name="Hertweck C."/>
            <person name="Hube B."/>
            <person name="White T.C."/>
            <person name="Platzer M."/>
            <person name="Guthke R."/>
            <person name="Heitman J."/>
            <person name="Woestemeyer J."/>
            <person name="Zipfel P.F."/>
            <person name="Monod M."/>
            <person name="Brakhage A.A."/>
        </authorList>
    </citation>
    <scope>NUCLEOTIDE SEQUENCE [LARGE SCALE GENOMIC DNA]</scope>
    <source>
        <strain evidence="4">HKI 0517</strain>
    </source>
</reference>
<dbReference type="PANTHER" id="PTHR13357">
    <property type="entry name" value="SH3 ADAPTER PROTEIN SPIN90 NCK INTERACTING PROTEIN WITH SH3 DOMAIN"/>
    <property type="match status" value="1"/>
</dbReference>
<feature type="domain" description="SPIN90/Ldb17 leucine-rich" evidence="2">
    <location>
        <begin position="243"/>
        <end position="383"/>
    </location>
</feature>
<dbReference type="InterPro" id="IPR030125">
    <property type="entry name" value="SPIN90/Ldb17"/>
</dbReference>
<dbReference type="GO" id="GO:0051666">
    <property type="term" value="P:actin cortical patch localization"/>
    <property type="evidence" value="ECO:0007669"/>
    <property type="project" value="TreeGrafter"/>
</dbReference>
<feature type="compositionally biased region" description="Pro residues" evidence="1">
    <location>
        <begin position="648"/>
        <end position="657"/>
    </location>
</feature>
<dbReference type="HOGENOM" id="CLU_017272_0_0_1"/>
<dbReference type="GO" id="GO:0071933">
    <property type="term" value="F:Arp2/3 complex binding"/>
    <property type="evidence" value="ECO:0007669"/>
    <property type="project" value="TreeGrafter"/>
</dbReference>
<dbReference type="Pfam" id="PF09431">
    <property type="entry name" value="SPIN90_LRD"/>
    <property type="match status" value="1"/>
</dbReference>
<dbReference type="GO" id="GO:0030479">
    <property type="term" value="C:actin cortical patch"/>
    <property type="evidence" value="ECO:0007669"/>
    <property type="project" value="TreeGrafter"/>
</dbReference>
<evidence type="ECO:0000256" key="1">
    <source>
        <dbReference type="SAM" id="MobiDB-lite"/>
    </source>
</evidence>
<dbReference type="Proteomes" id="UP000008383">
    <property type="component" value="Unassembled WGS sequence"/>
</dbReference>
<accession>D4D982</accession>
<feature type="compositionally biased region" description="Basic residues" evidence="1">
    <location>
        <begin position="711"/>
        <end position="721"/>
    </location>
</feature>
<feature type="compositionally biased region" description="Pro residues" evidence="1">
    <location>
        <begin position="685"/>
        <end position="701"/>
    </location>
</feature>
<sequence>MDFEASSLRTEEQFWDELDDVLKRQCDSHEEIDDSLRTYLSLLESCRGIRIVPLRAYLSTYPIFLTRNSRVEDFFDPDHDITRCTELVLSSPLFTNNADYIRLQIIYSLLQEDSHENLLGIVSLLLFDGCENEATFEMMCEEGAFCRLLELIQSLRGNDHSGSGVEASLHRLLMDLLYEMSRIQRVKIEDLVVIGYRVALLPGTWEKHVLIIYLHFSLIVTVDDGFIKYLLQIIEGPPEDPNDPYHYPVIRVLLVLNEQFMVSSHDPTGDLTTTMPLTNKVMKVLSMHGSLYKTFGENIILLLNREDETSLQLLTLKILYLLFTTPSTYEYFYTNDLRVLVDILIRNLYDLPEDAMPLRHTYLRVLYPLLAHTQLKYPPHDRREELRKLFTTLIRGQWSDTDAGDDSERILHFNEVDDTTKRLVLRCSQVDWICEGTNWFTKELSEPASIETSRTNGHANTDSLGSVEVPSIGSPISPQTSLDENLHGHDASSSPNQHPTAVSTTLGVDSARSSSHSIAKVASHKEKPGVVIPSKGVTVVKQKPEPPVARRSRARRRAESKEAGERASSNHGYRGSSESRISKFHLAEPEDAAENPTSASSPVRKIEDNTACSSPKEPVVQSPDSITSTSYCFPPSPASHKIHIHHPSTPPAVPPPRRSSHSVPPTHPAKSHHHHHVRQQHSATRPPPPPPHNPHNCPPNKPSQKPEPPRTRRWRAHQQHQKHQDTNGHVNTTPDTQNCSPSPTEASHNPTSSQPQTPRTNGSTDIPATPTITVEMVENELPEQMENAHIT</sequence>
<comment type="caution">
    <text evidence="3">The sequence shown here is derived from an EMBL/GenBank/DDBJ whole genome shotgun (WGS) entry which is preliminary data.</text>
</comment>
<dbReference type="PANTHER" id="PTHR13357:SF1">
    <property type="entry name" value="NCK-INTERACTING PROTEIN WITH SH3 DOMAIN"/>
    <property type="match status" value="1"/>
</dbReference>
<dbReference type="RefSeq" id="XP_003022192.1">
    <property type="nucleotide sequence ID" value="XM_003022146.1"/>
</dbReference>
<feature type="compositionally biased region" description="Polar residues" evidence="1">
    <location>
        <begin position="622"/>
        <end position="631"/>
    </location>
</feature>
<dbReference type="AlphaFoldDB" id="D4D982"/>
<proteinExistence type="predicted"/>
<dbReference type="OrthoDB" id="445362at2759"/>
<dbReference type="GeneID" id="9579077"/>
<evidence type="ECO:0000313" key="4">
    <source>
        <dbReference type="Proteomes" id="UP000008383"/>
    </source>
</evidence>
<evidence type="ECO:0000313" key="3">
    <source>
        <dbReference type="EMBL" id="EFE41574.1"/>
    </source>
</evidence>
<dbReference type="EMBL" id="ACYE01000188">
    <property type="protein sequence ID" value="EFE41574.1"/>
    <property type="molecule type" value="Genomic_DNA"/>
</dbReference>
<protein>
    <recommendedName>
        <fullName evidence="2">SPIN90/Ldb17 leucine-rich domain-containing protein</fullName>
    </recommendedName>
</protein>